<name>A0AA88AAM9_FICCA</name>
<comment type="caution">
    <text evidence="2">The sequence shown here is derived from an EMBL/GenBank/DDBJ whole genome shotgun (WGS) entry which is preliminary data.</text>
</comment>
<feature type="region of interest" description="Disordered" evidence="1">
    <location>
        <begin position="1"/>
        <end position="23"/>
    </location>
</feature>
<dbReference type="EMBL" id="BTGU01000011">
    <property type="protein sequence ID" value="GMN40351.1"/>
    <property type="molecule type" value="Genomic_DNA"/>
</dbReference>
<protein>
    <submittedName>
        <fullName evidence="2">Uncharacterized protein</fullName>
    </submittedName>
</protein>
<accession>A0AA88AAM9</accession>
<gene>
    <name evidence="2" type="ORF">TIFTF001_009577</name>
</gene>
<proteinExistence type="predicted"/>
<evidence type="ECO:0000256" key="1">
    <source>
        <dbReference type="SAM" id="MobiDB-lite"/>
    </source>
</evidence>
<evidence type="ECO:0000313" key="3">
    <source>
        <dbReference type="Proteomes" id="UP001187192"/>
    </source>
</evidence>
<keyword evidence="3" id="KW-1185">Reference proteome</keyword>
<dbReference type="AlphaFoldDB" id="A0AA88AAM9"/>
<reference evidence="2" key="1">
    <citation type="submission" date="2023-07" db="EMBL/GenBank/DDBJ databases">
        <title>draft genome sequence of fig (Ficus carica).</title>
        <authorList>
            <person name="Takahashi T."/>
            <person name="Nishimura K."/>
        </authorList>
    </citation>
    <scope>NUCLEOTIDE SEQUENCE</scope>
</reference>
<dbReference type="Proteomes" id="UP001187192">
    <property type="component" value="Unassembled WGS sequence"/>
</dbReference>
<evidence type="ECO:0000313" key="2">
    <source>
        <dbReference type="EMBL" id="GMN40351.1"/>
    </source>
</evidence>
<sequence>MVPSRKGASSPGSRNGGQKARHLKRGLESAIAALLVLLRHVGEHEQKVGTWKGLESTGHAAGNGWVKEAISRDFLCARRSGTNTPTSGAGVTY</sequence>
<organism evidence="2 3">
    <name type="scientific">Ficus carica</name>
    <name type="common">Common fig</name>
    <dbReference type="NCBI Taxonomy" id="3494"/>
    <lineage>
        <taxon>Eukaryota</taxon>
        <taxon>Viridiplantae</taxon>
        <taxon>Streptophyta</taxon>
        <taxon>Embryophyta</taxon>
        <taxon>Tracheophyta</taxon>
        <taxon>Spermatophyta</taxon>
        <taxon>Magnoliopsida</taxon>
        <taxon>eudicotyledons</taxon>
        <taxon>Gunneridae</taxon>
        <taxon>Pentapetalae</taxon>
        <taxon>rosids</taxon>
        <taxon>fabids</taxon>
        <taxon>Rosales</taxon>
        <taxon>Moraceae</taxon>
        <taxon>Ficeae</taxon>
        <taxon>Ficus</taxon>
    </lineage>
</organism>